<dbReference type="KEGG" id="crq:GCK72_018222"/>
<dbReference type="GeneID" id="78776647"/>
<gene>
    <name evidence="2" type="ORF">GCK72_018222</name>
</gene>
<accession>A0A6A5G977</accession>
<comment type="caution">
    <text evidence="2">The sequence shown here is derived from an EMBL/GenBank/DDBJ whole genome shotgun (WGS) entry which is preliminary data.</text>
</comment>
<sequence>MKNASKKTYGLFNLSLENLEFSLEFINQFSQSLFILLLFDNLEFDLLDTSLSLTPVLFGILMTSLLSVQFLFDGTNSGFQLSNDLLTSLQCRVLSIIESDLHFLDLKFKSLADSLNLSVSSKKFSFELATLSSKSGDVGVKVVVLFTEFDAVGFGVTTSSLSGFGLLSQLVLLGLQDGISLLGSEELLAEFVLLALFLLDLDLEFADGFHVLLDGLLGVSVGAVGMIQSDFEIVDVALELLLDSESLLLLLGLGFESSLHALQSSLVVSASVLEFFLLLLDTFLNLTTDLGDFDLGSENLGFLGFEGSLGFIESLLELFLLNFELSDDLLELGNRSSSLSELIGEILDFLSQRLVLTTGAVEILAELIVGSLGLEEVSGKLTVVALSSIELRGEIVGLLLPFFNDLLELTTVLLIVSNLSGSLLYIRLSIVQVLHQLMANLLLRSDLGEESLVGVTQFLNLELESLLGSLDLLELVKSLGIETGLPLLDFGIELADLTSQVSLGLGFLVEMLTKDLVLVFQVLGGSSKSLTLTAFFFEVTTSLIKLRLKSCLETMKRVDLVVHLFKSTVQVSVLVVETVLESSEILKLSRLLIGLSLKFSKLNLNCLVDLLNLLTSTNFAVSGMLSLFEITLKLGSLSVSSCLKLLKCFELLGELSDGISLTLTERRNSGFVVQGIFLLLTTQLGDFSLTLLVSFDLSSRESSLLLQSLGDFFQLTLKFVASSIGLLTRVSLGFKFLLELGDSGLKLLDLTLKLGGKSLLLSELGRGVVKIFLLSLQGILNILLLLGDFIDVLLGDLQVSLNLSLGFLDIRTRSLFTVNSLFKLVHLLLELVADLLKMVDLVFLGLKILVELTVRLLLMLLLLVELGNGFILVSHLVLKRADVVVTALLLLLGLSQRELQVLDVLLGVAELLFGLLLCTSKVFVTLLHIFKLSRDIGQLALESCFELVEFLVSLFGISKIGLLGFETQEQSVLLLNQIGNLALQLGTSDLSSLNGFLELLDLLGKFSHSFLFFSSLEHWLDLSEELEPFPGSESAPSTDVALDNEQSGLLFITTTNFSLGEVRANTRLEHGDDSGENLVTQVFKLGKNSGLEEDLGLSDLEFLISQVSVIGDFVEDSNGSLLWIRILCSFSSKDSITVLEVWVEHSVGESLTANSDSFQHSVAGKLVKNESRVDDSRGLHLVWNNTTDEMWVSLVKHVHQVVERFSVDHGDSSKRRRLSTLSSSSLSRFSSLSGLFLGLVIGPDVQHQVVVGGMLEKSNSGIVEWILVLLEEVQCVVTDSSSVVNNGEVSLSLLSLWWLWLLEVWMLSKMLIEKLLSVDDTEWLFDELDTGLEIKSEIDEGPGDTFTLVFFLFKNEHVVVEELLETDSPFDLFQVLSFVDPFGSDADTWLGQSLEKLLSVDSEHLSGVESIFLTIWLGLLFTWTLLELHLSHMHDTSSGTVKIRSLLIFEAHDIEGFLSESHLFLIIHSFNGKLGLRAEVIVFDVVVKLEFSSKAWVASRHDLVEDVVATLSWSLTNDTRFFEKV</sequence>
<dbReference type="CTD" id="78776647"/>
<dbReference type="RefSeq" id="XP_053581366.1">
    <property type="nucleotide sequence ID" value="XM_053732453.1"/>
</dbReference>
<feature type="transmembrane region" description="Helical" evidence="1">
    <location>
        <begin position="904"/>
        <end position="930"/>
    </location>
</feature>
<organism evidence="2 3">
    <name type="scientific">Caenorhabditis remanei</name>
    <name type="common">Caenorhabditis vulgaris</name>
    <dbReference type="NCBI Taxonomy" id="31234"/>
    <lineage>
        <taxon>Eukaryota</taxon>
        <taxon>Metazoa</taxon>
        <taxon>Ecdysozoa</taxon>
        <taxon>Nematoda</taxon>
        <taxon>Chromadorea</taxon>
        <taxon>Rhabditida</taxon>
        <taxon>Rhabditina</taxon>
        <taxon>Rhabditomorpha</taxon>
        <taxon>Rhabditoidea</taxon>
        <taxon>Rhabditidae</taxon>
        <taxon>Peloderinae</taxon>
        <taxon>Caenorhabditis</taxon>
    </lineage>
</organism>
<evidence type="ECO:0000313" key="2">
    <source>
        <dbReference type="EMBL" id="KAF1751668.1"/>
    </source>
</evidence>
<evidence type="ECO:0000313" key="3">
    <source>
        <dbReference type="Proteomes" id="UP000483820"/>
    </source>
</evidence>
<keyword evidence="1" id="KW-1133">Transmembrane helix</keyword>
<keyword evidence="1" id="KW-0472">Membrane</keyword>
<protein>
    <submittedName>
        <fullName evidence="2">Uncharacterized protein</fullName>
    </submittedName>
</protein>
<name>A0A6A5G977_CAERE</name>
<keyword evidence="1" id="KW-0812">Transmembrane</keyword>
<reference evidence="2 3" key="1">
    <citation type="submission" date="2019-12" db="EMBL/GenBank/DDBJ databases">
        <title>Chromosome-level assembly of the Caenorhabditis remanei genome.</title>
        <authorList>
            <person name="Teterina A.A."/>
            <person name="Willis J.H."/>
            <person name="Phillips P.C."/>
        </authorList>
    </citation>
    <scope>NUCLEOTIDE SEQUENCE [LARGE SCALE GENOMIC DNA]</scope>
    <source>
        <strain evidence="2 3">PX506</strain>
        <tissue evidence="2">Whole organism</tissue>
    </source>
</reference>
<dbReference type="EMBL" id="WUAV01000005">
    <property type="protein sequence ID" value="KAF1751668.1"/>
    <property type="molecule type" value="Genomic_DNA"/>
</dbReference>
<evidence type="ECO:0000256" key="1">
    <source>
        <dbReference type="SAM" id="Phobius"/>
    </source>
</evidence>
<dbReference type="Proteomes" id="UP000483820">
    <property type="component" value="Chromosome V"/>
</dbReference>
<proteinExistence type="predicted"/>